<dbReference type="RefSeq" id="WP_366921502.1">
    <property type="nucleotide sequence ID" value="NZ_CP121694.1"/>
</dbReference>
<protein>
    <recommendedName>
        <fullName evidence="3">Glutaredoxin</fullName>
    </recommendedName>
</protein>
<gene>
    <name evidence="1" type="ORF">MFMK1_001905</name>
</gene>
<dbReference type="KEGG" id="dbc:MFMK1_001905"/>
<evidence type="ECO:0008006" key="3">
    <source>
        <dbReference type="Google" id="ProtNLM"/>
    </source>
</evidence>
<evidence type="ECO:0000313" key="1">
    <source>
        <dbReference type="EMBL" id="WRO22084.1"/>
    </source>
</evidence>
<proteinExistence type="predicted"/>
<sequence>MRKMVMDQYGDTVEMTYIDVSDDAVNDYPEVKPHLDHPGTPLPIVALDGEPKWAGAISYHHIVKELQSLGVA</sequence>
<dbReference type="Proteomes" id="UP001329915">
    <property type="component" value="Chromosome"/>
</dbReference>
<keyword evidence="2" id="KW-1185">Reference proteome</keyword>
<dbReference type="AlphaFoldDB" id="A0AAU0UQG0"/>
<name>A0AAU0UQG0_9FIRM</name>
<accession>A0AAU0UQG0</accession>
<reference evidence="1 2" key="1">
    <citation type="submission" date="2023-04" db="EMBL/GenBank/DDBJ databases">
        <authorList>
            <person name="Hsu D."/>
        </authorList>
    </citation>
    <scope>NUCLEOTIDE SEQUENCE [LARGE SCALE GENOMIC DNA]</scope>
    <source>
        <strain evidence="1 2">MK1</strain>
    </source>
</reference>
<dbReference type="EMBL" id="CP121694">
    <property type="protein sequence ID" value="WRO22084.1"/>
    <property type="molecule type" value="Genomic_DNA"/>
</dbReference>
<organism evidence="1 2">
    <name type="scientific">Metallumcola ferriviriculae</name>
    <dbReference type="NCBI Taxonomy" id="3039180"/>
    <lineage>
        <taxon>Bacteria</taxon>
        <taxon>Bacillati</taxon>
        <taxon>Bacillota</taxon>
        <taxon>Clostridia</taxon>
        <taxon>Neomoorellales</taxon>
        <taxon>Desulfitibacteraceae</taxon>
        <taxon>Metallumcola</taxon>
    </lineage>
</organism>
<evidence type="ECO:0000313" key="2">
    <source>
        <dbReference type="Proteomes" id="UP001329915"/>
    </source>
</evidence>